<sequence>MQRLNVSGQSPETLTKEEIRLRDITLVIKMVCDLVVMDQHQDIKLTGINQHNLMACKVKGMAITKIIMLWAQTLIQQARHHTVQCHLQLSMLHNLRILVMVLLAMVMLNHLLLEIILSLLLVVTLRLRQPVILQQLLQPLMLLMPTPKIHLHLDQLKLMEAHFQRIKHLKMDQITKHLLRIETRDIIHTDADFLHDCCIFILFH</sequence>
<keyword evidence="1" id="KW-0812">Transmembrane</keyword>
<keyword evidence="1" id="KW-0472">Membrane</keyword>
<evidence type="ECO:0000256" key="1">
    <source>
        <dbReference type="SAM" id="Phobius"/>
    </source>
</evidence>
<proteinExistence type="predicted"/>
<accession>A0AAV1ZY74</accession>
<dbReference type="Proteomes" id="UP001497382">
    <property type="component" value="Unassembled WGS sequence"/>
</dbReference>
<protein>
    <submittedName>
        <fullName evidence="2">Uncharacterized protein</fullName>
    </submittedName>
</protein>
<dbReference type="EMBL" id="CAXIEN010000096">
    <property type="protein sequence ID" value="CAL1276792.1"/>
    <property type="molecule type" value="Genomic_DNA"/>
</dbReference>
<name>A0AAV1ZY74_9ARAC</name>
<feature type="transmembrane region" description="Helical" evidence="1">
    <location>
        <begin position="97"/>
        <end position="123"/>
    </location>
</feature>
<evidence type="ECO:0000313" key="2">
    <source>
        <dbReference type="EMBL" id="CAL1276792.1"/>
    </source>
</evidence>
<keyword evidence="3" id="KW-1185">Reference proteome</keyword>
<gene>
    <name evidence="2" type="ORF">LARSCL_LOCUS8845</name>
</gene>
<reference evidence="2 3" key="1">
    <citation type="submission" date="2024-04" db="EMBL/GenBank/DDBJ databases">
        <authorList>
            <person name="Rising A."/>
            <person name="Reimegard J."/>
            <person name="Sonavane S."/>
            <person name="Akerstrom W."/>
            <person name="Nylinder S."/>
            <person name="Hedman E."/>
            <person name="Kallberg Y."/>
        </authorList>
    </citation>
    <scope>NUCLEOTIDE SEQUENCE [LARGE SCALE GENOMIC DNA]</scope>
</reference>
<dbReference type="AlphaFoldDB" id="A0AAV1ZY74"/>
<comment type="caution">
    <text evidence="2">The sequence shown here is derived from an EMBL/GenBank/DDBJ whole genome shotgun (WGS) entry which is preliminary data.</text>
</comment>
<keyword evidence="1" id="KW-1133">Transmembrane helix</keyword>
<organism evidence="2 3">
    <name type="scientific">Larinioides sclopetarius</name>
    <dbReference type="NCBI Taxonomy" id="280406"/>
    <lineage>
        <taxon>Eukaryota</taxon>
        <taxon>Metazoa</taxon>
        <taxon>Ecdysozoa</taxon>
        <taxon>Arthropoda</taxon>
        <taxon>Chelicerata</taxon>
        <taxon>Arachnida</taxon>
        <taxon>Araneae</taxon>
        <taxon>Araneomorphae</taxon>
        <taxon>Entelegynae</taxon>
        <taxon>Araneoidea</taxon>
        <taxon>Araneidae</taxon>
        <taxon>Larinioides</taxon>
    </lineage>
</organism>
<evidence type="ECO:0000313" key="3">
    <source>
        <dbReference type="Proteomes" id="UP001497382"/>
    </source>
</evidence>